<dbReference type="PANTHER" id="PTHR33744">
    <property type="entry name" value="CARBOHYDRATE DIACID REGULATOR"/>
    <property type="match status" value="1"/>
</dbReference>
<comment type="caution">
    <text evidence="4">The sequence shown here is derived from an EMBL/GenBank/DDBJ whole genome shotgun (WGS) entry which is preliminary data.</text>
</comment>
<dbReference type="STRING" id="1193682.BJP25_11170"/>
<feature type="compositionally biased region" description="Low complexity" evidence="1">
    <location>
        <begin position="1"/>
        <end position="14"/>
    </location>
</feature>
<organism evidence="4 5">
    <name type="scientific">Actinokineospora bangkokensis</name>
    <dbReference type="NCBI Taxonomy" id="1193682"/>
    <lineage>
        <taxon>Bacteria</taxon>
        <taxon>Bacillati</taxon>
        <taxon>Actinomycetota</taxon>
        <taxon>Actinomycetes</taxon>
        <taxon>Pseudonocardiales</taxon>
        <taxon>Pseudonocardiaceae</taxon>
        <taxon>Actinokineospora</taxon>
    </lineage>
</organism>
<gene>
    <name evidence="4" type="ORF">BJP25_11170</name>
</gene>
<dbReference type="EMBL" id="MKQR01000007">
    <property type="protein sequence ID" value="OLR94322.1"/>
    <property type="molecule type" value="Genomic_DNA"/>
</dbReference>
<dbReference type="Pfam" id="PF13556">
    <property type="entry name" value="HTH_30"/>
    <property type="match status" value="1"/>
</dbReference>
<dbReference type="RefSeq" id="WP_075973705.1">
    <property type="nucleotide sequence ID" value="NZ_MKQR01000007.1"/>
</dbReference>
<keyword evidence="5" id="KW-1185">Reference proteome</keyword>
<protein>
    <submittedName>
        <fullName evidence="4">Uncharacterized protein</fullName>
    </submittedName>
</protein>
<reference evidence="4 5" key="1">
    <citation type="submission" date="2016-10" db="EMBL/GenBank/DDBJ databases">
        <title>The Draft Genome Sequence of Actinokineospora bangkokensis 44EHWT reveals the biosynthetic pathway of antifungal compounds Thailandins with unusual extender unit butylmalonyl-CoA.</title>
        <authorList>
            <person name="Greule A."/>
            <person name="Intra B."/>
            <person name="Flemming S."/>
            <person name="Rommel M.G."/>
            <person name="Panbangred W."/>
            <person name="Bechthold A."/>
        </authorList>
    </citation>
    <scope>NUCLEOTIDE SEQUENCE [LARGE SCALE GENOMIC DNA]</scope>
    <source>
        <strain evidence="4 5">44EHW</strain>
    </source>
</reference>
<dbReference type="InterPro" id="IPR025736">
    <property type="entry name" value="PucR_C-HTH_dom"/>
</dbReference>
<evidence type="ECO:0000259" key="2">
    <source>
        <dbReference type="Pfam" id="PF13556"/>
    </source>
</evidence>
<dbReference type="OrthoDB" id="5243741at2"/>
<evidence type="ECO:0000259" key="3">
    <source>
        <dbReference type="Pfam" id="PF25906"/>
    </source>
</evidence>
<sequence length="387" mass="41940">MTTARTTTRTARPRPAGEQDHRRLATAARARLPELVRAAVGAITGGVGPVDAPAVTAVEAAVLAGIDAVFADAPTPAAARAVLKGVGAQERRAGRGLERVESAARLASRAVWRRLTAIAGELRVPPVVMVSTVDALFAFTDDLVDAAREGHDSVTEPSDPRRAELLALLVTPGPVSDLERRAADARWPLPERVVAVVSDLPFRVEPGELDPRILANTDRETTCLLVPADVELPQELAQELARGRDTRFAAGLPMPVAEAHRSVEYGRRLLDLVERGSLPPARLTRGCDHLVTLLTAADGGLLRWIREDNLGPLAQLSEGRRAKLLTTLALWLRHDGDAREVAKRVQLHPQSVRYRVQQVKDLLGDQALEGEKRFLLQLALCTRTRGR</sequence>
<feature type="region of interest" description="Disordered" evidence="1">
    <location>
        <begin position="1"/>
        <end position="22"/>
    </location>
</feature>
<accession>A0A1Q9LQM7</accession>
<evidence type="ECO:0000313" key="5">
    <source>
        <dbReference type="Proteomes" id="UP000186040"/>
    </source>
</evidence>
<name>A0A1Q9LQM7_9PSEU</name>
<dbReference type="AlphaFoldDB" id="A0A1Q9LQM7"/>
<dbReference type="InterPro" id="IPR051448">
    <property type="entry name" value="CdaR-like_regulators"/>
</dbReference>
<feature type="domain" description="PucR C-terminal helix-turn-helix" evidence="2">
    <location>
        <begin position="324"/>
        <end position="380"/>
    </location>
</feature>
<dbReference type="InterPro" id="IPR042070">
    <property type="entry name" value="PucR_C-HTH_sf"/>
</dbReference>
<feature type="domain" description="PucR-like N-terminal" evidence="3">
    <location>
        <begin position="55"/>
        <end position="153"/>
    </location>
</feature>
<proteinExistence type="predicted"/>
<dbReference type="PANTHER" id="PTHR33744:SF1">
    <property type="entry name" value="DNA-BINDING TRANSCRIPTIONAL ACTIVATOR ADER"/>
    <property type="match status" value="1"/>
</dbReference>
<dbReference type="Gene3D" id="1.10.10.2840">
    <property type="entry name" value="PucR C-terminal helix-turn-helix domain"/>
    <property type="match status" value="1"/>
</dbReference>
<evidence type="ECO:0000256" key="1">
    <source>
        <dbReference type="SAM" id="MobiDB-lite"/>
    </source>
</evidence>
<dbReference type="Proteomes" id="UP000186040">
    <property type="component" value="Unassembled WGS sequence"/>
</dbReference>
<dbReference type="Pfam" id="PF25906">
    <property type="entry name" value="PucR-like_N"/>
    <property type="match status" value="1"/>
</dbReference>
<dbReference type="InterPro" id="IPR058663">
    <property type="entry name" value="PucR-like_N"/>
</dbReference>
<evidence type="ECO:0000313" key="4">
    <source>
        <dbReference type="EMBL" id="OLR94322.1"/>
    </source>
</evidence>